<proteinExistence type="predicted"/>
<evidence type="ECO:0000313" key="2">
    <source>
        <dbReference type="EMBL" id="RCH79687.1"/>
    </source>
</evidence>
<keyword evidence="3" id="KW-1185">Reference proteome</keyword>
<accession>A0A367IPR7</accession>
<feature type="region of interest" description="Disordered" evidence="1">
    <location>
        <begin position="190"/>
        <end position="209"/>
    </location>
</feature>
<gene>
    <name evidence="2" type="ORF">CU097_000175</name>
</gene>
<dbReference type="OrthoDB" id="10483357at2759"/>
<sequence>MVITPLQAVLKDDNESWKIKLDINQVIPKEAQREEINLILSIPKPALKKDFLLQKTRPVKKRREYEFLSHQHLSFVYSHFFGKRSRTPSSEESIWFGKVEPLDIVLTEYPPQMRSLIGPLLKTFATNIATMYSDERVSRLLEKTLKRLRKLQAKQKGGGSINASRLCQENGPVGEPSTQMDAYLPTEERNATSDIANPMLAGETSASAV</sequence>
<feature type="region of interest" description="Disordered" evidence="1">
    <location>
        <begin position="156"/>
        <end position="180"/>
    </location>
</feature>
<evidence type="ECO:0000313" key="3">
    <source>
        <dbReference type="Proteomes" id="UP000252139"/>
    </source>
</evidence>
<evidence type="ECO:0000256" key="1">
    <source>
        <dbReference type="SAM" id="MobiDB-lite"/>
    </source>
</evidence>
<dbReference type="EMBL" id="PJQL01004349">
    <property type="protein sequence ID" value="RCH79687.1"/>
    <property type="molecule type" value="Genomic_DNA"/>
</dbReference>
<organism evidence="2 3">
    <name type="scientific">Rhizopus azygosporus</name>
    <name type="common">Rhizopus microsporus var. azygosporus</name>
    <dbReference type="NCBI Taxonomy" id="86630"/>
    <lineage>
        <taxon>Eukaryota</taxon>
        <taxon>Fungi</taxon>
        <taxon>Fungi incertae sedis</taxon>
        <taxon>Mucoromycota</taxon>
        <taxon>Mucoromycotina</taxon>
        <taxon>Mucoromycetes</taxon>
        <taxon>Mucorales</taxon>
        <taxon>Mucorineae</taxon>
        <taxon>Rhizopodaceae</taxon>
        <taxon>Rhizopus</taxon>
    </lineage>
</organism>
<dbReference type="AlphaFoldDB" id="A0A367IPR7"/>
<dbReference type="Proteomes" id="UP000252139">
    <property type="component" value="Unassembled WGS sequence"/>
</dbReference>
<comment type="caution">
    <text evidence="2">The sequence shown here is derived from an EMBL/GenBank/DDBJ whole genome shotgun (WGS) entry which is preliminary data.</text>
</comment>
<protein>
    <submittedName>
        <fullName evidence="2">Uncharacterized protein</fullName>
    </submittedName>
</protein>
<name>A0A367IPR7_RHIAZ</name>
<reference evidence="2 3" key="1">
    <citation type="journal article" date="2018" name="G3 (Bethesda)">
        <title>Phylogenetic and Phylogenomic Definition of Rhizopus Species.</title>
        <authorList>
            <person name="Gryganskyi A.P."/>
            <person name="Golan J."/>
            <person name="Dolatabadi S."/>
            <person name="Mondo S."/>
            <person name="Robb S."/>
            <person name="Idnurm A."/>
            <person name="Muszewska A."/>
            <person name="Steczkiewicz K."/>
            <person name="Masonjones S."/>
            <person name="Liao H.L."/>
            <person name="Gajdeczka M.T."/>
            <person name="Anike F."/>
            <person name="Vuek A."/>
            <person name="Anishchenko I.M."/>
            <person name="Voigt K."/>
            <person name="de Hoog G.S."/>
            <person name="Smith M.E."/>
            <person name="Heitman J."/>
            <person name="Vilgalys R."/>
            <person name="Stajich J.E."/>
        </authorList>
    </citation>
    <scope>NUCLEOTIDE SEQUENCE [LARGE SCALE GENOMIC DNA]</scope>
    <source>
        <strain evidence="2 3">CBS 357.93</strain>
    </source>
</reference>
<feature type="non-terminal residue" evidence="2">
    <location>
        <position position="209"/>
    </location>
</feature>